<sequence length="302" mass="32883">MSTAYGNFHDFCRDSGSAQATIPVCNLFSESPTHGGNGYGGCDLRGISLSGGRHLANLGSILLDGLAILITLFLLWRSNRKRAAVGRREMQLFLIGYIVISICEIFTIGGFPLNHATRIGFSAVHMAAVTATTWILMINGAVGYQVVDDGTVLSLGLIFGSAAALFVGTGYIALDTGFSWTGYWDSTLTAPNRSYSLYTLYLLVPLVFLVIYFILETYLVLRVLGEKRPMLYLIGAVLLFAISQIFQYVISVHLCNASNGAINGGLFETLFVLLAVIMIWVFWSSITEDDWPLPVGPGTSYE</sequence>
<organism evidence="2 3">
    <name type="scientific">Neodothiora populina</name>
    <dbReference type="NCBI Taxonomy" id="2781224"/>
    <lineage>
        <taxon>Eukaryota</taxon>
        <taxon>Fungi</taxon>
        <taxon>Dikarya</taxon>
        <taxon>Ascomycota</taxon>
        <taxon>Pezizomycotina</taxon>
        <taxon>Dothideomycetes</taxon>
        <taxon>Dothideomycetidae</taxon>
        <taxon>Dothideales</taxon>
        <taxon>Dothioraceae</taxon>
        <taxon>Neodothiora</taxon>
    </lineage>
</organism>
<feature type="transmembrane region" description="Helical" evidence="1">
    <location>
        <begin position="55"/>
        <end position="76"/>
    </location>
</feature>
<feature type="transmembrane region" description="Helical" evidence="1">
    <location>
        <begin position="262"/>
        <end position="283"/>
    </location>
</feature>
<evidence type="ECO:0000313" key="3">
    <source>
        <dbReference type="Proteomes" id="UP001562354"/>
    </source>
</evidence>
<feature type="transmembrane region" description="Helical" evidence="1">
    <location>
        <begin position="231"/>
        <end position="250"/>
    </location>
</feature>
<evidence type="ECO:0008006" key="4">
    <source>
        <dbReference type="Google" id="ProtNLM"/>
    </source>
</evidence>
<dbReference type="EMBL" id="JBFMKM010000004">
    <property type="protein sequence ID" value="KAL1306378.1"/>
    <property type="molecule type" value="Genomic_DNA"/>
</dbReference>
<keyword evidence="1" id="KW-0812">Transmembrane</keyword>
<reference evidence="2 3" key="1">
    <citation type="submission" date="2024-07" db="EMBL/GenBank/DDBJ databases">
        <title>Draft sequence of the Neodothiora populina.</title>
        <authorList>
            <person name="Drown D.D."/>
            <person name="Schuette U.S."/>
            <person name="Buechlein A.B."/>
            <person name="Rusch D.R."/>
            <person name="Winton L.W."/>
            <person name="Adams G.A."/>
        </authorList>
    </citation>
    <scope>NUCLEOTIDE SEQUENCE [LARGE SCALE GENOMIC DNA]</scope>
    <source>
        <strain evidence="2 3">CPC 39397</strain>
    </source>
</reference>
<dbReference type="InterPro" id="IPR022057">
    <property type="entry name" value="Chs7"/>
</dbReference>
<keyword evidence="1" id="KW-0472">Membrane</keyword>
<comment type="caution">
    <text evidence="2">The sequence shown here is derived from an EMBL/GenBank/DDBJ whole genome shotgun (WGS) entry which is preliminary data.</text>
</comment>
<dbReference type="Proteomes" id="UP001562354">
    <property type="component" value="Unassembled WGS sequence"/>
</dbReference>
<name>A0ABR3PJR3_9PEZI</name>
<proteinExistence type="predicted"/>
<gene>
    <name evidence="2" type="ORF">AAFC00_005087</name>
</gene>
<keyword evidence="1" id="KW-1133">Transmembrane helix</keyword>
<evidence type="ECO:0000256" key="1">
    <source>
        <dbReference type="SAM" id="Phobius"/>
    </source>
</evidence>
<dbReference type="Pfam" id="PF12271">
    <property type="entry name" value="Chs7"/>
    <property type="match status" value="1"/>
</dbReference>
<feature type="transmembrane region" description="Helical" evidence="1">
    <location>
        <begin position="194"/>
        <end position="219"/>
    </location>
</feature>
<feature type="transmembrane region" description="Helical" evidence="1">
    <location>
        <begin position="152"/>
        <end position="174"/>
    </location>
</feature>
<accession>A0ABR3PJR3</accession>
<protein>
    <recommendedName>
        <fullName evidence="4">Chitin synthase export chaperone</fullName>
    </recommendedName>
</protein>
<dbReference type="GeneID" id="95978787"/>
<evidence type="ECO:0000313" key="2">
    <source>
        <dbReference type="EMBL" id="KAL1306378.1"/>
    </source>
</evidence>
<dbReference type="PANTHER" id="PTHR35329">
    <property type="entry name" value="CHITIN SYNTHASE EXPORT CHAPERONE"/>
    <property type="match status" value="1"/>
</dbReference>
<feature type="transmembrane region" description="Helical" evidence="1">
    <location>
        <begin position="119"/>
        <end position="140"/>
    </location>
</feature>
<feature type="transmembrane region" description="Helical" evidence="1">
    <location>
        <begin position="92"/>
        <end position="113"/>
    </location>
</feature>
<keyword evidence="3" id="KW-1185">Reference proteome</keyword>
<dbReference type="RefSeq" id="XP_069202651.1">
    <property type="nucleotide sequence ID" value="XM_069344827.1"/>
</dbReference>
<dbReference type="PANTHER" id="PTHR35329:SF1">
    <property type="entry name" value="CHITIN SYNTHASE EXPORT CHAPERONE"/>
    <property type="match status" value="1"/>
</dbReference>